<evidence type="ECO:0000313" key="2">
    <source>
        <dbReference type="EMBL" id="MBX7489570.1"/>
    </source>
</evidence>
<sequence>MAASLNLALIFVKTAVSMVGFAKARLLGFSWKVVDVFQIIIRIIVFALTHVYSFLKNPICLGS</sequence>
<evidence type="ECO:0000256" key="1">
    <source>
        <dbReference type="SAM" id="Phobius"/>
    </source>
</evidence>
<dbReference type="EMBL" id="JAIGNQ010000004">
    <property type="protein sequence ID" value="MBX7489570.1"/>
    <property type="molecule type" value="Genomic_DNA"/>
</dbReference>
<proteinExistence type="predicted"/>
<feature type="transmembrane region" description="Helical" evidence="1">
    <location>
        <begin position="36"/>
        <end position="55"/>
    </location>
</feature>
<comment type="caution">
    <text evidence="2">The sequence shown here is derived from an EMBL/GenBank/DDBJ whole genome shotgun (WGS) entry which is preliminary data.</text>
</comment>
<keyword evidence="1" id="KW-0472">Membrane</keyword>
<reference evidence="2 3" key="1">
    <citation type="submission" date="2021-08" db="EMBL/GenBank/DDBJ databases">
        <title>Comparative Genomics Analysis of the Genus Qipengyuania Reveals Extensive Genetic Diversity and Metabolic Versatility, Including the Description of Fifteen Novel Species.</title>
        <authorList>
            <person name="Liu Y."/>
        </authorList>
    </citation>
    <scope>NUCLEOTIDE SEQUENCE [LARGE SCALE GENOMIC DNA]</scope>
    <source>
        <strain evidence="2 3">GH25</strain>
    </source>
</reference>
<protein>
    <submittedName>
        <fullName evidence="2">Uncharacterized protein</fullName>
    </submittedName>
</protein>
<dbReference type="RefSeq" id="WP_103022866.1">
    <property type="nucleotide sequence ID" value="NZ_JAIGNQ010000004.1"/>
</dbReference>
<keyword evidence="3" id="KW-1185">Reference proteome</keyword>
<dbReference type="Proteomes" id="UP000776651">
    <property type="component" value="Unassembled WGS sequence"/>
</dbReference>
<accession>A0ABS7JHS4</accession>
<evidence type="ECO:0000313" key="3">
    <source>
        <dbReference type="Proteomes" id="UP000776651"/>
    </source>
</evidence>
<gene>
    <name evidence="2" type="ORF">K3177_13695</name>
</gene>
<organism evidence="2 3">
    <name type="scientific">Qipengyuania pacifica</name>
    <dbReference type="NCBI Taxonomy" id="2860199"/>
    <lineage>
        <taxon>Bacteria</taxon>
        <taxon>Pseudomonadati</taxon>
        <taxon>Pseudomonadota</taxon>
        <taxon>Alphaproteobacteria</taxon>
        <taxon>Sphingomonadales</taxon>
        <taxon>Erythrobacteraceae</taxon>
        <taxon>Qipengyuania</taxon>
    </lineage>
</organism>
<keyword evidence="1" id="KW-0812">Transmembrane</keyword>
<keyword evidence="1" id="KW-1133">Transmembrane helix</keyword>
<name>A0ABS7JHS4_9SPHN</name>